<evidence type="ECO:0000259" key="1">
    <source>
        <dbReference type="Pfam" id="PF25474"/>
    </source>
</evidence>
<dbReference type="Pfam" id="PF25474">
    <property type="entry name" value="TPR_TmcB"/>
    <property type="match status" value="1"/>
</dbReference>
<sequence length="268" mass="29517">MKALLLRTGSVPVQSSVRSGSPRVSLSRNDSVTGIFSGERHTVSSPKISLNLGRRVGGIRRAMSESDVKKSVTDISAGLTKPGGAGSRLFADRIPEEDHVFDGEVDDDYESLIPSKNGNDRIDSIAIWPENAIPMEYYGEGFGKGNNDGEKSKIGDYYRELLMSNPRDSLVLRNYGKFMQEVEKDTEKAEEYYGRAILANPGDGEVLSLYGNLIWMTEGDVERAKSYLDQAVNASPNDSMVLGSYARFMWEVEEEDEIAPPPMVVAAF</sequence>
<dbReference type="AlphaFoldDB" id="A0AAD5IV69"/>
<dbReference type="InterPro" id="IPR011990">
    <property type="entry name" value="TPR-like_helical_dom_sf"/>
</dbReference>
<dbReference type="EMBL" id="JAJSOW010000102">
    <property type="protein sequence ID" value="KAI9177795.1"/>
    <property type="molecule type" value="Genomic_DNA"/>
</dbReference>
<dbReference type="Proteomes" id="UP001064489">
    <property type="component" value="Chromosome 5"/>
</dbReference>
<reference evidence="2" key="2">
    <citation type="submission" date="2023-02" db="EMBL/GenBank/DDBJ databases">
        <authorList>
            <person name="Swenson N.G."/>
            <person name="Wegrzyn J.L."/>
            <person name="Mcevoy S.L."/>
        </authorList>
    </citation>
    <scope>NUCLEOTIDE SEQUENCE</scope>
    <source>
        <strain evidence="2">91603</strain>
        <tissue evidence="2">Leaf</tissue>
    </source>
</reference>
<feature type="domain" description="TmcB/TmcC TPR repeats" evidence="1">
    <location>
        <begin position="152"/>
        <end position="196"/>
    </location>
</feature>
<protein>
    <recommendedName>
        <fullName evidence="1">TmcB/TmcC TPR repeats domain-containing protein</fullName>
    </recommendedName>
</protein>
<reference evidence="2" key="1">
    <citation type="journal article" date="2022" name="Plant J.">
        <title>Strategies of tolerance reflected in two North American maple genomes.</title>
        <authorList>
            <person name="McEvoy S.L."/>
            <person name="Sezen U.U."/>
            <person name="Trouern-Trend A."/>
            <person name="McMahon S.M."/>
            <person name="Schaberg P.G."/>
            <person name="Yang J."/>
            <person name="Wegrzyn J.L."/>
            <person name="Swenson N.G."/>
        </authorList>
    </citation>
    <scope>NUCLEOTIDE SEQUENCE</scope>
    <source>
        <strain evidence="2">91603</strain>
    </source>
</reference>
<evidence type="ECO:0000313" key="3">
    <source>
        <dbReference type="Proteomes" id="UP001064489"/>
    </source>
</evidence>
<dbReference type="InterPro" id="IPR057352">
    <property type="entry name" value="TPR_TmcB/C"/>
</dbReference>
<dbReference type="Gene3D" id="1.25.40.10">
    <property type="entry name" value="Tetratricopeptide repeat domain"/>
    <property type="match status" value="1"/>
</dbReference>
<comment type="caution">
    <text evidence="2">The sequence shown here is derived from an EMBL/GenBank/DDBJ whole genome shotgun (WGS) entry which is preliminary data.</text>
</comment>
<dbReference type="SUPFAM" id="SSF48452">
    <property type="entry name" value="TPR-like"/>
    <property type="match status" value="1"/>
</dbReference>
<proteinExistence type="predicted"/>
<name>A0AAD5IV69_ACENE</name>
<dbReference type="PANTHER" id="PTHR26312:SF123">
    <property type="entry name" value="TETRATRICOPEPTIDE REPEAT (TPR)-LIKE SUPERFAMILY PROTEIN"/>
    <property type="match status" value="1"/>
</dbReference>
<keyword evidence="3" id="KW-1185">Reference proteome</keyword>
<gene>
    <name evidence="2" type="ORF">LWI28_019397</name>
</gene>
<accession>A0AAD5IV69</accession>
<organism evidence="2 3">
    <name type="scientific">Acer negundo</name>
    <name type="common">Box elder</name>
    <dbReference type="NCBI Taxonomy" id="4023"/>
    <lineage>
        <taxon>Eukaryota</taxon>
        <taxon>Viridiplantae</taxon>
        <taxon>Streptophyta</taxon>
        <taxon>Embryophyta</taxon>
        <taxon>Tracheophyta</taxon>
        <taxon>Spermatophyta</taxon>
        <taxon>Magnoliopsida</taxon>
        <taxon>eudicotyledons</taxon>
        <taxon>Gunneridae</taxon>
        <taxon>Pentapetalae</taxon>
        <taxon>rosids</taxon>
        <taxon>malvids</taxon>
        <taxon>Sapindales</taxon>
        <taxon>Sapindaceae</taxon>
        <taxon>Hippocastanoideae</taxon>
        <taxon>Acereae</taxon>
        <taxon>Acer</taxon>
    </lineage>
</organism>
<dbReference type="PANTHER" id="PTHR26312">
    <property type="entry name" value="TETRATRICOPEPTIDE REPEAT PROTEIN 5"/>
    <property type="match status" value="1"/>
</dbReference>
<evidence type="ECO:0000313" key="2">
    <source>
        <dbReference type="EMBL" id="KAI9177795.1"/>
    </source>
</evidence>